<gene>
    <name evidence="1" type="ORF">H9843_04885</name>
</gene>
<comment type="caution">
    <text evidence="1">The sequence shown here is derived from an EMBL/GenBank/DDBJ whole genome shotgun (WGS) entry which is preliminary data.</text>
</comment>
<dbReference type="Proteomes" id="UP000824180">
    <property type="component" value="Unassembled WGS sequence"/>
</dbReference>
<reference evidence="1" key="2">
    <citation type="submission" date="2021-04" db="EMBL/GenBank/DDBJ databases">
        <authorList>
            <person name="Gilroy R."/>
        </authorList>
    </citation>
    <scope>NUCLEOTIDE SEQUENCE</scope>
    <source>
        <strain evidence="1">876</strain>
    </source>
</reference>
<reference evidence="1" key="1">
    <citation type="journal article" date="2021" name="PeerJ">
        <title>Extensive microbial diversity within the chicken gut microbiome revealed by metagenomics and culture.</title>
        <authorList>
            <person name="Gilroy R."/>
            <person name="Ravi A."/>
            <person name="Getino M."/>
            <person name="Pursley I."/>
            <person name="Horton D.L."/>
            <person name="Alikhan N.F."/>
            <person name="Baker D."/>
            <person name="Gharbi K."/>
            <person name="Hall N."/>
            <person name="Watson M."/>
            <person name="Adriaenssens E.M."/>
            <person name="Foster-Nyarko E."/>
            <person name="Jarju S."/>
            <person name="Secka A."/>
            <person name="Antonio M."/>
            <person name="Oren A."/>
            <person name="Chaudhuri R.R."/>
            <person name="La Ragione R."/>
            <person name="Hildebrand F."/>
            <person name="Pallen M.J."/>
        </authorList>
    </citation>
    <scope>NUCLEOTIDE SEQUENCE</scope>
    <source>
        <strain evidence="1">876</strain>
    </source>
</reference>
<dbReference type="EMBL" id="JAHLFK010000053">
    <property type="protein sequence ID" value="MBU3830210.1"/>
    <property type="molecule type" value="Genomic_DNA"/>
</dbReference>
<name>A0A9E2NVG3_9LACO</name>
<evidence type="ECO:0000313" key="1">
    <source>
        <dbReference type="EMBL" id="MBU3830210.1"/>
    </source>
</evidence>
<protein>
    <submittedName>
        <fullName evidence="1">Uncharacterized protein</fullName>
    </submittedName>
</protein>
<dbReference type="AlphaFoldDB" id="A0A9E2NVG3"/>
<proteinExistence type="predicted"/>
<evidence type="ECO:0000313" key="2">
    <source>
        <dbReference type="Proteomes" id="UP000824180"/>
    </source>
</evidence>
<organism evidence="1 2">
    <name type="scientific">Candidatus Limosilactobacillus merdavium</name>
    <dbReference type="NCBI Taxonomy" id="2838651"/>
    <lineage>
        <taxon>Bacteria</taxon>
        <taxon>Bacillati</taxon>
        <taxon>Bacillota</taxon>
        <taxon>Bacilli</taxon>
        <taxon>Lactobacillales</taxon>
        <taxon>Lactobacillaceae</taxon>
        <taxon>Limosilactobacillus</taxon>
    </lineage>
</organism>
<accession>A0A9E2NVG3</accession>
<sequence length="55" mass="6376">MISNEQRAHDIAIALLQANAKGMKPIEAYHEYINNLLPILKEFDKDFKNGIREHI</sequence>